<sequence length="172" mass="20099">MVRSMGMSDYYKKLRAKISHELIFMPSVAGVVRNDFGEVLLQKKENHEEWSLPAGAIELGEAPAEAVVREVWEETGLFVLPKQLLGVFGGKEFRYQYPNGDQVEYNVFMFECIIQSGELNPIDNETIELQYFSPSNMPRLALPYPREIFLHKEDSELYFQWNEEWLNNRIDK</sequence>
<dbReference type="PANTHER" id="PTHR43046">
    <property type="entry name" value="GDP-MANNOSE MANNOSYL HYDROLASE"/>
    <property type="match status" value="1"/>
</dbReference>
<feature type="domain" description="Nudix hydrolase" evidence="4">
    <location>
        <begin position="23"/>
        <end position="154"/>
    </location>
</feature>
<evidence type="ECO:0000259" key="4">
    <source>
        <dbReference type="PROSITE" id="PS51462"/>
    </source>
</evidence>
<dbReference type="AlphaFoldDB" id="A0A841RNU4"/>
<name>A0A841RNU4_9BACI</name>
<dbReference type="PROSITE" id="PS51462">
    <property type="entry name" value="NUDIX"/>
    <property type="match status" value="1"/>
</dbReference>
<dbReference type="InterPro" id="IPR020084">
    <property type="entry name" value="NUDIX_hydrolase_CS"/>
</dbReference>
<dbReference type="Proteomes" id="UP000572212">
    <property type="component" value="Unassembled WGS sequence"/>
</dbReference>
<proteinExistence type="inferred from homology"/>
<protein>
    <submittedName>
        <fullName evidence="5">8-oxo-dGTP pyrophosphatase MutT (NUDIX family)</fullName>
    </submittedName>
</protein>
<keyword evidence="2 3" id="KW-0378">Hydrolase</keyword>
<dbReference type="Gene3D" id="3.90.79.10">
    <property type="entry name" value="Nucleoside Triphosphate Pyrophosphohydrolase"/>
    <property type="match status" value="1"/>
</dbReference>
<dbReference type="EMBL" id="JACHON010000013">
    <property type="protein sequence ID" value="MBB6513547.1"/>
    <property type="molecule type" value="Genomic_DNA"/>
</dbReference>
<comment type="cofactor">
    <cofactor evidence="1">
        <name>Mg(2+)</name>
        <dbReference type="ChEBI" id="CHEBI:18420"/>
    </cofactor>
</comment>
<dbReference type="GO" id="GO:0016787">
    <property type="term" value="F:hydrolase activity"/>
    <property type="evidence" value="ECO:0007669"/>
    <property type="project" value="UniProtKB-KW"/>
</dbReference>
<evidence type="ECO:0000313" key="5">
    <source>
        <dbReference type="EMBL" id="MBB6513547.1"/>
    </source>
</evidence>
<accession>A0A841RNU4</accession>
<dbReference type="PRINTS" id="PR00502">
    <property type="entry name" value="NUDIXFAMILY"/>
</dbReference>
<dbReference type="CDD" id="cd04676">
    <property type="entry name" value="NUDIX_Hydrolase"/>
    <property type="match status" value="1"/>
</dbReference>
<evidence type="ECO:0000256" key="3">
    <source>
        <dbReference type="RuleBase" id="RU003476"/>
    </source>
</evidence>
<comment type="caution">
    <text evidence="5">The sequence shown here is derived from an EMBL/GenBank/DDBJ whole genome shotgun (WGS) entry which is preliminary data.</text>
</comment>
<dbReference type="InterPro" id="IPR000086">
    <property type="entry name" value="NUDIX_hydrolase_dom"/>
</dbReference>
<organism evidence="5 6">
    <name type="scientific">Gracilibacillus halotolerans</name>
    <dbReference type="NCBI Taxonomy" id="74386"/>
    <lineage>
        <taxon>Bacteria</taxon>
        <taxon>Bacillati</taxon>
        <taxon>Bacillota</taxon>
        <taxon>Bacilli</taxon>
        <taxon>Bacillales</taxon>
        <taxon>Bacillaceae</taxon>
        <taxon>Gracilibacillus</taxon>
    </lineage>
</organism>
<dbReference type="Pfam" id="PF00293">
    <property type="entry name" value="NUDIX"/>
    <property type="match status" value="1"/>
</dbReference>
<dbReference type="PROSITE" id="PS00893">
    <property type="entry name" value="NUDIX_BOX"/>
    <property type="match status" value="1"/>
</dbReference>
<evidence type="ECO:0000256" key="1">
    <source>
        <dbReference type="ARBA" id="ARBA00001946"/>
    </source>
</evidence>
<keyword evidence="6" id="KW-1185">Reference proteome</keyword>
<evidence type="ECO:0000313" key="6">
    <source>
        <dbReference type="Proteomes" id="UP000572212"/>
    </source>
</evidence>
<dbReference type="InterPro" id="IPR015797">
    <property type="entry name" value="NUDIX_hydrolase-like_dom_sf"/>
</dbReference>
<comment type="similarity">
    <text evidence="3">Belongs to the Nudix hydrolase family.</text>
</comment>
<dbReference type="PANTHER" id="PTHR43046:SF2">
    <property type="entry name" value="8-OXO-DGTP DIPHOSPHATASE-RELATED"/>
    <property type="match status" value="1"/>
</dbReference>
<evidence type="ECO:0000256" key="2">
    <source>
        <dbReference type="ARBA" id="ARBA00022801"/>
    </source>
</evidence>
<dbReference type="SUPFAM" id="SSF55811">
    <property type="entry name" value="Nudix"/>
    <property type="match status" value="1"/>
</dbReference>
<gene>
    <name evidence="5" type="ORF">GGQ92_002359</name>
</gene>
<reference evidence="5 6" key="1">
    <citation type="submission" date="2020-08" db="EMBL/GenBank/DDBJ databases">
        <title>Genomic Encyclopedia of Type Strains, Phase IV (KMG-IV): sequencing the most valuable type-strain genomes for metagenomic binning, comparative biology and taxonomic classification.</title>
        <authorList>
            <person name="Goeker M."/>
        </authorList>
    </citation>
    <scope>NUCLEOTIDE SEQUENCE [LARGE SCALE GENOMIC DNA]</scope>
    <source>
        <strain evidence="5 6">DSM 11805</strain>
    </source>
</reference>
<dbReference type="InterPro" id="IPR020476">
    <property type="entry name" value="Nudix_hydrolase"/>
</dbReference>